<feature type="region of interest" description="Disordered" evidence="1">
    <location>
        <begin position="305"/>
        <end position="350"/>
    </location>
</feature>
<proteinExistence type="predicted"/>
<reference evidence="3" key="1">
    <citation type="submission" date="2022-12" db="EMBL/GenBank/DDBJ databases">
        <authorList>
            <person name="Mo P."/>
        </authorList>
    </citation>
    <scope>NUCLEOTIDE SEQUENCE [LARGE SCALE GENOMIC DNA]</scope>
    <source>
        <strain evidence="3">HUAS 3-15</strain>
    </source>
</reference>
<dbReference type="PRINTS" id="PR01228">
    <property type="entry name" value="EGGSHELL"/>
</dbReference>
<protein>
    <submittedName>
        <fullName evidence="2">Glycine-rich protein</fullName>
    </submittedName>
</protein>
<evidence type="ECO:0000313" key="3">
    <source>
        <dbReference type="Proteomes" id="UP001212821"/>
    </source>
</evidence>
<accession>A0ABY7QFV7</accession>
<feature type="compositionally biased region" description="Gly residues" evidence="1">
    <location>
        <begin position="167"/>
        <end position="176"/>
    </location>
</feature>
<feature type="region of interest" description="Disordered" evidence="1">
    <location>
        <begin position="217"/>
        <end position="249"/>
    </location>
</feature>
<evidence type="ECO:0000313" key="2">
    <source>
        <dbReference type="EMBL" id="WBP91149.1"/>
    </source>
</evidence>
<keyword evidence="3" id="KW-1185">Reference proteome</keyword>
<gene>
    <name evidence="2" type="ORF">O1G21_38250</name>
</gene>
<name>A0ABY7QFV7_9ACTN</name>
<dbReference type="EMBL" id="CP115450">
    <property type="protein sequence ID" value="WBP91149.1"/>
    <property type="molecule type" value="Genomic_DNA"/>
</dbReference>
<dbReference type="Proteomes" id="UP001212821">
    <property type="component" value="Chromosome"/>
</dbReference>
<sequence>MVDAEPEAGRSGLALFERHHRWSRVFALTASLALATVGFSTQTAYAAGPPCNGGAFTTSPPHLHLPTAVGEDSFTVPTGVTSIHVVVDGAKGADTDSVGAGARVTADLPVTPGSTLFVEVGTGGGLGGSARGGAGGGASDIRTCSAPSASCVPTGDPLTDPRLLVADGGGGGGGGTNLPLRPGADGGTGPNLCNPGGDAMGVGGAGGGTGGTCPSGGIGGGSSGGGTPGGNGTPGVGGDGGNFGFPSGGGGGGAGFWGGGGGGTGNNTGSGGGGGSSFITANAANFSTVANPTGTPAVTISFTFSPSVTTTPSQTSIPLGRPTTDGGDSPPRFARQRCAGRDGRFLVPTD</sequence>
<feature type="region of interest" description="Disordered" evidence="1">
    <location>
        <begin position="165"/>
        <end position="192"/>
    </location>
</feature>
<evidence type="ECO:0000256" key="1">
    <source>
        <dbReference type="SAM" id="MobiDB-lite"/>
    </source>
</evidence>
<feature type="compositionally biased region" description="Low complexity" evidence="1">
    <location>
        <begin position="305"/>
        <end position="317"/>
    </location>
</feature>
<dbReference type="RefSeq" id="WP_270150339.1">
    <property type="nucleotide sequence ID" value="NZ_CP115450.1"/>
</dbReference>
<organism evidence="2 3">
    <name type="scientific">Kitasatospora cathayae</name>
    <dbReference type="NCBI Taxonomy" id="3004092"/>
    <lineage>
        <taxon>Bacteria</taxon>
        <taxon>Bacillati</taxon>
        <taxon>Actinomycetota</taxon>
        <taxon>Actinomycetes</taxon>
        <taxon>Kitasatosporales</taxon>
        <taxon>Streptomycetaceae</taxon>
        <taxon>Kitasatospora</taxon>
    </lineage>
</organism>